<protein>
    <submittedName>
        <fullName evidence="2">YbaK/EbsC family protein</fullName>
    </submittedName>
</protein>
<dbReference type="InterPro" id="IPR007214">
    <property type="entry name" value="YbaK/aa-tRNA-synth-assoc-dom"/>
</dbReference>
<keyword evidence="3" id="KW-1185">Reference proteome</keyword>
<evidence type="ECO:0000313" key="3">
    <source>
        <dbReference type="Proteomes" id="UP001322664"/>
    </source>
</evidence>
<dbReference type="Gene3D" id="3.90.960.10">
    <property type="entry name" value="YbaK/aminoacyl-tRNA synthetase-associated domain"/>
    <property type="match status" value="1"/>
</dbReference>
<proteinExistence type="predicted"/>
<dbReference type="Pfam" id="PF04073">
    <property type="entry name" value="tRNA_edit"/>
    <property type="match status" value="1"/>
</dbReference>
<evidence type="ECO:0000313" key="2">
    <source>
        <dbReference type="EMBL" id="WPK11353.1"/>
    </source>
</evidence>
<dbReference type="EMBL" id="CP137624">
    <property type="protein sequence ID" value="WPK11353.1"/>
    <property type="molecule type" value="Genomic_DNA"/>
</dbReference>
<feature type="domain" description="YbaK/aminoacyl-tRNA synthetase-associated" evidence="1">
    <location>
        <begin position="24"/>
        <end position="143"/>
    </location>
</feature>
<sequence>MASERVQAYFQKLHYAAHILTFAESTATVEQAANALQVVPGRIAKTLAFAAADGSAFLVVAAGDAKIDNAAFKSTFQVKAKMLSPEDVLAHTGHPVGGVCPFGLATAMPVFLDVSLQRFQTVFPACGTANSAIELTCEQLMQFAAAKEWVSVCKAWQK</sequence>
<organism evidence="2 3">
    <name type="scientific">Lysinibacillus louembei</name>
    <dbReference type="NCBI Taxonomy" id="1470088"/>
    <lineage>
        <taxon>Bacteria</taxon>
        <taxon>Bacillati</taxon>
        <taxon>Bacillota</taxon>
        <taxon>Bacilli</taxon>
        <taxon>Bacillales</taxon>
        <taxon>Bacillaceae</taxon>
        <taxon>Lysinibacillus</taxon>
    </lineage>
</organism>
<evidence type="ECO:0000259" key="1">
    <source>
        <dbReference type="Pfam" id="PF04073"/>
    </source>
</evidence>
<dbReference type="PANTHER" id="PTHR30411">
    <property type="entry name" value="CYTOPLASMIC PROTEIN"/>
    <property type="match status" value="1"/>
</dbReference>
<dbReference type="Proteomes" id="UP001322664">
    <property type="component" value="Chromosome"/>
</dbReference>
<dbReference type="SUPFAM" id="SSF55826">
    <property type="entry name" value="YbaK/ProRS associated domain"/>
    <property type="match status" value="1"/>
</dbReference>
<dbReference type="InterPro" id="IPR036754">
    <property type="entry name" value="YbaK/aa-tRNA-synt-asso_dom_sf"/>
</dbReference>
<dbReference type="CDD" id="cd04333">
    <property type="entry name" value="ProX_deacylase"/>
    <property type="match status" value="1"/>
</dbReference>
<gene>
    <name evidence="2" type="ORF">R6U77_15885</name>
</gene>
<dbReference type="PANTHER" id="PTHR30411:SF1">
    <property type="entry name" value="CYTOPLASMIC PROTEIN"/>
    <property type="match status" value="1"/>
</dbReference>
<dbReference type="RefSeq" id="WP_319836402.1">
    <property type="nucleotide sequence ID" value="NZ_CP137624.1"/>
</dbReference>
<accession>A0ABZ0RT03</accession>
<reference evidence="2 3" key="1">
    <citation type="submission" date="2023-09" db="EMBL/GenBank/DDBJ databases">
        <authorList>
            <person name="Page C.A."/>
            <person name="Perez-Diaz I.M."/>
        </authorList>
    </citation>
    <scope>NUCLEOTIDE SEQUENCE [LARGE SCALE GENOMIC DNA]</scope>
    <source>
        <strain evidence="2 3">Ll15</strain>
    </source>
</reference>
<name>A0ABZ0RT03_9BACI</name>